<name>A0ABX8T997_9HYPH</name>
<keyword evidence="2" id="KW-1185">Reference proteome</keyword>
<dbReference type="Proteomes" id="UP000826513">
    <property type="component" value="Chromosome 2"/>
</dbReference>
<evidence type="ECO:0000313" key="2">
    <source>
        <dbReference type="Proteomes" id="UP000826513"/>
    </source>
</evidence>
<organism evidence="1 2">
    <name type="scientific">Agrobacterium larrymoorei</name>
    <dbReference type="NCBI Taxonomy" id="160699"/>
    <lineage>
        <taxon>Bacteria</taxon>
        <taxon>Pseudomonadati</taxon>
        <taxon>Pseudomonadota</taxon>
        <taxon>Alphaproteobacteria</taxon>
        <taxon>Hyphomicrobiales</taxon>
        <taxon>Rhizobiaceae</taxon>
        <taxon>Rhizobium/Agrobacterium group</taxon>
        <taxon>Agrobacterium</taxon>
    </lineage>
</organism>
<accession>A0ABX8T997</accession>
<proteinExistence type="predicted"/>
<protein>
    <submittedName>
        <fullName evidence="1">Uncharacterized protein</fullName>
    </submittedName>
</protein>
<dbReference type="EMBL" id="CP072168">
    <property type="protein sequence ID" value="QYA08719.1"/>
    <property type="molecule type" value="Genomic_DNA"/>
</dbReference>
<sequence>MIDDVGLEELYGKWEPKLYQAAMAHTDRHFAALVGGPRWDDPCTIILMRDTVEHTFSRSDVRRKLREFRVVPSSKGSEGPSYVTISLQGDIYVVGPDGSQHFIIPGTQAETETAAEVDFRSILPYDDRWLVAGSGNFLKLVKGASREDVSPSVRPEYPYSETEWAILGENVKGEIFIVAIQRPNQRYFNLYPGHPLYRSDMPDDGKCEFLRTFLSAVLSGHQSCPEIYAATTNRRKS</sequence>
<dbReference type="RefSeq" id="WP_219276079.1">
    <property type="nucleotide sequence ID" value="NZ_CP072168.1"/>
</dbReference>
<gene>
    <name evidence="1" type="ORF">J5285_14915</name>
</gene>
<reference evidence="1 2" key="1">
    <citation type="submission" date="2021-03" db="EMBL/GenBank/DDBJ databases">
        <title>Rapid diversification of plasmids in a genus of pathogenic and nitrogen fixing bacteria.</title>
        <authorList>
            <person name="Weisberg A.J."/>
            <person name="Miller M."/>
            <person name="Ream W."/>
            <person name="Grunwald N.J."/>
            <person name="Chang J.H."/>
        </authorList>
    </citation>
    <scope>NUCLEOTIDE SEQUENCE [LARGE SCALE GENOMIC DNA]</scope>
    <source>
        <strain evidence="1 2">AF3.44</strain>
    </source>
</reference>
<evidence type="ECO:0000313" key="1">
    <source>
        <dbReference type="EMBL" id="QYA08719.1"/>
    </source>
</evidence>